<accession>A0AAD2FP29</accession>
<keyword evidence="5" id="KW-0031">Aminopeptidase</keyword>
<evidence type="ECO:0000259" key="12">
    <source>
        <dbReference type="Pfam" id="PF00561"/>
    </source>
</evidence>
<dbReference type="PANTHER" id="PTHR43722">
    <property type="entry name" value="PROLINE IMINOPEPTIDASE"/>
    <property type="match status" value="1"/>
</dbReference>
<evidence type="ECO:0000256" key="10">
    <source>
        <dbReference type="SAM" id="MobiDB-lite"/>
    </source>
</evidence>
<evidence type="ECO:0000256" key="11">
    <source>
        <dbReference type="SAM" id="SignalP"/>
    </source>
</evidence>
<comment type="similarity">
    <text evidence="3">Belongs to the peptidase S33 family.</text>
</comment>
<keyword evidence="14" id="KW-1185">Reference proteome</keyword>
<evidence type="ECO:0000313" key="14">
    <source>
        <dbReference type="Proteomes" id="UP001295423"/>
    </source>
</evidence>
<reference evidence="13" key="1">
    <citation type="submission" date="2023-08" db="EMBL/GenBank/DDBJ databases">
        <authorList>
            <person name="Audoor S."/>
            <person name="Bilcke G."/>
        </authorList>
    </citation>
    <scope>NUCLEOTIDE SEQUENCE</scope>
</reference>
<keyword evidence="8" id="KW-0378">Hydrolase</keyword>
<sequence length="555" mass="62094">MRKLEKLTLVLLASLELSSGAFGWMPIQPDFFVVGGSNKPIITSNSKRRKSLVTTSLSTNPNSEELETETTSEASLPGIDSARELYPQWNVLFNNGRLEVDPTHTLSYQILGKPKPSSLEQNLPTKSKGKKLVGLFLHGGPGAGCFPNHARFFDPERYYRVVLLDQRGCGKSTPTGCLTNNTLQDLVDDCERLKSHLQIPHWDVVLGGSWGTTVAIAYGQSYPKSVRSIILRGVFLFRPQEVDWLFASTGGAAKKYPTVFQSFSEAVGVQFEAKDDSADENDRAISPSAALHEHTRRLWEAPTEEERKKAARSWMQWEFFNSVAHKIPSSANLTNSNTTMEAIRSWKPPEVPPVAFTSKSQYIDESKRSWTYQSLDRRVIPPENLTLDLSNVLDYPAVHQAKFRRNISSGYSLDDPPRETVPITTPTIPYYKGQTAYRTSNSDNSNLPVQAMLTSFYSSNCDHCRNHLNLLNQDRMKQLEDIPTTIVQGGSDGICPPDSALDLLDAWPKNGTVELRMPVHGGHSMYDPLVRNELLWAVDRMADALICTKEETLEE</sequence>
<organism evidence="13 14">
    <name type="scientific">Cylindrotheca closterium</name>
    <dbReference type="NCBI Taxonomy" id="2856"/>
    <lineage>
        <taxon>Eukaryota</taxon>
        <taxon>Sar</taxon>
        <taxon>Stramenopiles</taxon>
        <taxon>Ochrophyta</taxon>
        <taxon>Bacillariophyta</taxon>
        <taxon>Bacillariophyceae</taxon>
        <taxon>Bacillariophycidae</taxon>
        <taxon>Bacillariales</taxon>
        <taxon>Bacillariaceae</taxon>
        <taxon>Cylindrotheca</taxon>
    </lineage>
</organism>
<dbReference type="InterPro" id="IPR000073">
    <property type="entry name" value="AB_hydrolase_1"/>
</dbReference>
<dbReference type="Proteomes" id="UP001295423">
    <property type="component" value="Unassembled WGS sequence"/>
</dbReference>
<evidence type="ECO:0000256" key="9">
    <source>
        <dbReference type="ARBA" id="ARBA00029605"/>
    </source>
</evidence>
<evidence type="ECO:0000256" key="8">
    <source>
        <dbReference type="ARBA" id="ARBA00022801"/>
    </source>
</evidence>
<dbReference type="InterPro" id="IPR005944">
    <property type="entry name" value="Pro_iminopeptidase"/>
</dbReference>
<feature type="signal peptide" evidence="11">
    <location>
        <begin position="1"/>
        <end position="23"/>
    </location>
</feature>
<evidence type="ECO:0000256" key="7">
    <source>
        <dbReference type="ARBA" id="ARBA00022670"/>
    </source>
</evidence>
<dbReference type="Pfam" id="PF00561">
    <property type="entry name" value="Abhydrolase_1"/>
    <property type="match status" value="1"/>
</dbReference>
<proteinExistence type="inferred from homology"/>
<dbReference type="InterPro" id="IPR002410">
    <property type="entry name" value="Peptidase_S33"/>
</dbReference>
<protein>
    <recommendedName>
        <fullName evidence="4">prolyl aminopeptidase</fullName>
        <ecNumber evidence="4">3.4.11.5</ecNumber>
    </recommendedName>
    <alternativeName>
        <fullName evidence="9">Prolyl aminopeptidase</fullName>
    </alternativeName>
</protein>
<keyword evidence="6" id="KW-0963">Cytoplasm</keyword>
<comment type="subcellular location">
    <subcellularLocation>
        <location evidence="2">Cytoplasm</location>
    </subcellularLocation>
</comment>
<name>A0AAD2FP29_9STRA</name>
<dbReference type="EC" id="3.4.11.5" evidence="4"/>
<evidence type="ECO:0000256" key="1">
    <source>
        <dbReference type="ARBA" id="ARBA00001585"/>
    </source>
</evidence>
<feature type="chain" id="PRO_5042040459" description="prolyl aminopeptidase" evidence="11">
    <location>
        <begin position="24"/>
        <end position="555"/>
    </location>
</feature>
<comment type="catalytic activity">
    <reaction evidence="1">
        <text>Release of N-terminal proline from a peptide.</text>
        <dbReference type="EC" id="3.4.11.5"/>
    </reaction>
</comment>
<dbReference type="PANTHER" id="PTHR43722:SF1">
    <property type="entry name" value="PROLINE IMINOPEPTIDASE"/>
    <property type="match status" value="1"/>
</dbReference>
<evidence type="ECO:0000313" key="13">
    <source>
        <dbReference type="EMBL" id="CAJ1948003.1"/>
    </source>
</evidence>
<keyword evidence="11" id="KW-0732">Signal</keyword>
<feature type="domain" description="AB hydrolase-1" evidence="12">
    <location>
        <begin position="135"/>
        <end position="526"/>
    </location>
</feature>
<feature type="region of interest" description="Disordered" evidence="10">
    <location>
        <begin position="50"/>
        <end position="74"/>
    </location>
</feature>
<dbReference type="EMBL" id="CAKOGP040001736">
    <property type="protein sequence ID" value="CAJ1948003.1"/>
    <property type="molecule type" value="Genomic_DNA"/>
</dbReference>
<dbReference type="GO" id="GO:0006508">
    <property type="term" value="P:proteolysis"/>
    <property type="evidence" value="ECO:0007669"/>
    <property type="project" value="UniProtKB-KW"/>
</dbReference>
<dbReference type="AlphaFoldDB" id="A0AAD2FP29"/>
<gene>
    <name evidence="13" type="ORF">CYCCA115_LOCUS11416</name>
</gene>
<dbReference type="GO" id="GO:0004177">
    <property type="term" value="F:aminopeptidase activity"/>
    <property type="evidence" value="ECO:0007669"/>
    <property type="project" value="UniProtKB-KW"/>
</dbReference>
<evidence type="ECO:0000256" key="3">
    <source>
        <dbReference type="ARBA" id="ARBA00010088"/>
    </source>
</evidence>
<evidence type="ECO:0000256" key="2">
    <source>
        <dbReference type="ARBA" id="ARBA00004496"/>
    </source>
</evidence>
<dbReference type="SUPFAM" id="SSF53474">
    <property type="entry name" value="alpha/beta-Hydrolases"/>
    <property type="match status" value="1"/>
</dbReference>
<evidence type="ECO:0000256" key="4">
    <source>
        <dbReference type="ARBA" id="ARBA00012568"/>
    </source>
</evidence>
<dbReference type="Gene3D" id="3.40.50.1820">
    <property type="entry name" value="alpha/beta hydrolase"/>
    <property type="match status" value="1"/>
</dbReference>
<dbReference type="GO" id="GO:0005737">
    <property type="term" value="C:cytoplasm"/>
    <property type="evidence" value="ECO:0007669"/>
    <property type="project" value="UniProtKB-SubCell"/>
</dbReference>
<evidence type="ECO:0000256" key="6">
    <source>
        <dbReference type="ARBA" id="ARBA00022490"/>
    </source>
</evidence>
<dbReference type="PRINTS" id="PR00793">
    <property type="entry name" value="PROAMNOPTASE"/>
</dbReference>
<comment type="caution">
    <text evidence="13">The sequence shown here is derived from an EMBL/GenBank/DDBJ whole genome shotgun (WGS) entry which is preliminary data.</text>
</comment>
<dbReference type="InterPro" id="IPR029058">
    <property type="entry name" value="AB_hydrolase_fold"/>
</dbReference>
<keyword evidence="7" id="KW-0645">Protease</keyword>
<evidence type="ECO:0000256" key="5">
    <source>
        <dbReference type="ARBA" id="ARBA00022438"/>
    </source>
</evidence>